<reference evidence="2 3" key="1">
    <citation type="submission" date="2019-11" db="EMBL/GenBank/DDBJ databases">
        <title>Whole genome sequencing and comparative genomics analyses of five strains of Spiroplasma citri.</title>
        <authorList>
            <person name="Yokomi R."/>
            <person name="Chen J."/>
            <person name="Rattner R."/>
            <person name="Vidalakis G."/>
        </authorList>
    </citation>
    <scope>NUCLEOTIDE SEQUENCE [LARGE SCALE GENOMIC DNA]</scope>
    <source>
        <strain evidence="2 3">BR12</strain>
        <plasmid evidence="3">pscpbr12-1</plasmid>
    </source>
</reference>
<dbReference type="EMBL" id="CP046369">
    <property type="protein sequence ID" value="QIA69851.1"/>
    <property type="molecule type" value="Genomic_DNA"/>
</dbReference>
<feature type="chain" id="PRO_5042524604" description="Lipoprotein" evidence="1">
    <location>
        <begin position="24"/>
        <end position="178"/>
    </location>
</feature>
<dbReference type="PROSITE" id="PS51257">
    <property type="entry name" value="PROKAR_LIPOPROTEIN"/>
    <property type="match status" value="1"/>
</dbReference>
<accession>A0AAJ4JZF3</accession>
<evidence type="ECO:0000313" key="2">
    <source>
        <dbReference type="EMBL" id="QIA69851.1"/>
    </source>
</evidence>
<sequence length="178" mass="20935">MKKILSLIGAVSLTAAGASSVIACEPNKNVEYTDKELLKLKKINKIDTANQEIKDNLEWIAPQEEPFNIIDNLNHYFYVVWRGDEENIWRIIKFKYNSSSKFLDSDDFGNSILLLATKKETYLVIKEKDVVNYYYYWSRLRTACYRKYFKSVYRWNLDTKEPDLVIDSDGDVKVRGEY</sequence>
<evidence type="ECO:0000313" key="3">
    <source>
        <dbReference type="Proteomes" id="UP000464735"/>
    </source>
</evidence>
<feature type="signal peptide" evidence="1">
    <location>
        <begin position="1"/>
        <end position="23"/>
    </location>
</feature>
<gene>
    <name evidence="2" type="ORF">GL298_10510</name>
</gene>
<organism evidence="2 3">
    <name type="scientific">Spiroplasma citri</name>
    <dbReference type="NCBI Taxonomy" id="2133"/>
    <lineage>
        <taxon>Bacteria</taxon>
        <taxon>Bacillati</taxon>
        <taxon>Mycoplasmatota</taxon>
        <taxon>Mollicutes</taxon>
        <taxon>Entomoplasmatales</taxon>
        <taxon>Spiroplasmataceae</taxon>
        <taxon>Spiroplasma</taxon>
    </lineage>
</organism>
<dbReference type="RefSeq" id="WP_147077900.1">
    <property type="nucleotide sequence ID" value="NZ_CP042474.1"/>
</dbReference>
<geneLocation type="plasmid" evidence="3">
    <name>pscpbr12-1</name>
</geneLocation>
<dbReference type="NCBIfam" id="NF038029">
    <property type="entry name" value="LP_plasma"/>
    <property type="match status" value="1"/>
</dbReference>
<keyword evidence="2" id="KW-0614">Plasmid</keyword>
<dbReference type="InterPro" id="IPR054816">
    <property type="entry name" value="Lipoprotein_mollicutes-type_CS"/>
</dbReference>
<keyword evidence="1" id="KW-0732">Signal</keyword>
<dbReference type="AlphaFoldDB" id="A0AAJ4JZF3"/>
<proteinExistence type="predicted"/>
<evidence type="ECO:0000256" key="1">
    <source>
        <dbReference type="SAM" id="SignalP"/>
    </source>
</evidence>
<protein>
    <recommendedName>
        <fullName evidence="4">Lipoprotein</fullName>
    </recommendedName>
</protein>
<dbReference type="Proteomes" id="UP000464735">
    <property type="component" value="Plasmid pScpBR12-1"/>
</dbReference>
<evidence type="ECO:0008006" key="4">
    <source>
        <dbReference type="Google" id="ProtNLM"/>
    </source>
</evidence>
<name>A0AAJ4JZF3_SPICI</name>